<dbReference type="EMBL" id="CP058998">
    <property type="protein sequence ID" value="QLJ52792.1"/>
    <property type="molecule type" value="Genomic_DNA"/>
</dbReference>
<accession>A0A7D5XHH2</accession>
<reference evidence="2" key="1">
    <citation type="submission" date="2020-07" db="EMBL/GenBank/DDBJ databases">
        <title>Metabolic diversity and evolutionary history of the archaeal phylum ###Micrarchaeota### uncovered from a freshwater lake metagenome.</title>
        <authorList>
            <person name="Kadnikov V.V."/>
            <person name="Savvichev A.S."/>
            <person name="Mardanov A.V."/>
            <person name="Beletsky A.V."/>
            <person name="Chupakov A.V."/>
            <person name="Kokryatskaya N.M."/>
            <person name="Pimenov N.V."/>
            <person name="Ravin N.V."/>
        </authorList>
    </citation>
    <scope>NUCLEOTIDE SEQUENCE [LARGE SCALE GENOMIC DNA]</scope>
</reference>
<gene>
    <name evidence="1" type="ORF">Sv326_0617</name>
</gene>
<sequence>MKRTIISGFLTLLFLGGIFYAQQSAEIPPSEVPPVGIPPLPMVEIRYYEGEALIHYANGRILRGTAYVLAERDPSSNLFRGRYAICYGGVCTATSYSSWIRGKENNGIWFVDSDGTLAVLGPKKGLLKLNRGSTKILMKLELKQPIPVPMPEPLQDITVQ</sequence>
<name>A0A7D5XHH2_FERL1</name>
<evidence type="ECO:0000313" key="2">
    <source>
        <dbReference type="Proteomes" id="UP000510821"/>
    </source>
</evidence>
<organism evidence="1 2">
    <name type="scientific">Fermentimicrarchaeum limneticum</name>
    <dbReference type="NCBI Taxonomy" id="2795018"/>
    <lineage>
        <taxon>Archaea</taxon>
        <taxon>Candidatus Micrarchaeota</taxon>
        <taxon>Candidatus Fermentimicrarchaeales</taxon>
        <taxon>Candidatus Fermentimicrarchaeaceae</taxon>
        <taxon>Candidatus Fermentimicrarchaeum</taxon>
    </lineage>
</organism>
<dbReference type="Proteomes" id="UP000510821">
    <property type="component" value="Chromosome"/>
</dbReference>
<proteinExistence type="predicted"/>
<evidence type="ECO:0000313" key="1">
    <source>
        <dbReference type="EMBL" id="QLJ52792.1"/>
    </source>
</evidence>
<protein>
    <submittedName>
        <fullName evidence="1">Uncharacterized protein</fullName>
    </submittedName>
</protein>
<dbReference type="AlphaFoldDB" id="A0A7D5XHH2"/>
<dbReference type="KEGG" id="flt:Sv326_0617"/>